<name>A0ABX9KH89_9FUSO</name>
<keyword evidence="4" id="KW-1185">Reference proteome</keyword>
<organism evidence="3 4">
    <name type="scientific">Psychrilyobacter piezotolerans</name>
    <dbReference type="NCBI Taxonomy" id="2293438"/>
    <lineage>
        <taxon>Bacteria</taxon>
        <taxon>Fusobacteriati</taxon>
        <taxon>Fusobacteriota</taxon>
        <taxon>Fusobacteriia</taxon>
        <taxon>Fusobacteriales</taxon>
        <taxon>Fusobacteriaceae</taxon>
        <taxon>Psychrilyobacter</taxon>
    </lineage>
</organism>
<evidence type="ECO:0000313" key="4">
    <source>
        <dbReference type="Proteomes" id="UP000263486"/>
    </source>
</evidence>
<dbReference type="CDD" id="cd16329">
    <property type="entry name" value="LolA_like"/>
    <property type="match status" value="1"/>
</dbReference>
<feature type="chain" id="PRO_5045777503" evidence="1">
    <location>
        <begin position="19"/>
        <end position="240"/>
    </location>
</feature>
<dbReference type="Proteomes" id="UP000263486">
    <property type="component" value="Unassembled WGS sequence"/>
</dbReference>
<evidence type="ECO:0000313" key="3">
    <source>
        <dbReference type="EMBL" id="REI41393.1"/>
    </source>
</evidence>
<dbReference type="RefSeq" id="WP_114642141.1">
    <property type="nucleotide sequence ID" value="NZ_JAACIO010000011.1"/>
</dbReference>
<keyword evidence="3" id="KW-0449">Lipoprotein</keyword>
<feature type="signal peptide" evidence="1">
    <location>
        <begin position="1"/>
        <end position="18"/>
    </location>
</feature>
<sequence>MNRVVMFFLATISISVFAGDASEILQNMKDAQDYKTSRAAYAMIIENKGKTTTMEFEGYHKKGEKDLQLMRFTSPPRIEDTAILIKGEKIWYYNKRSNRVRLLSKSAKKGSMMGSTFSYNDLNIDYVEDFTGEILEDEKDHYILKIYPVDRERNYRYIVARVNKENFIEERLEYYDKNEVRYKVMVTENVKQVKDRWTAIRVIMTDLISGKITRIETHEKSLDFDFEMEDSEFSEKNLKK</sequence>
<evidence type="ECO:0000259" key="2">
    <source>
        <dbReference type="Pfam" id="PF17131"/>
    </source>
</evidence>
<accession>A0ABX9KH89</accession>
<dbReference type="SUPFAM" id="SSF89392">
    <property type="entry name" value="Prokaryotic lipoproteins and lipoprotein localization factors"/>
    <property type="match status" value="1"/>
</dbReference>
<dbReference type="Pfam" id="PF17131">
    <property type="entry name" value="LolA_like"/>
    <property type="match status" value="1"/>
</dbReference>
<proteinExistence type="predicted"/>
<gene>
    <name evidence="3" type="ORF">DYH56_06920</name>
</gene>
<reference evidence="3 4" key="1">
    <citation type="submission" date="2018-08" db="EMBL/GenBank/DDBJ databases">
        <title>Draft genome sequence of Psychrilyobacter sp. strain SD5 isolated from Black Sea water.</title>
        <authorList>
            <person name="Yadav S."/>
            <person name="Villanueva L."/>
            <person name="Damste J.S.S."/>
        </authorList>
    </citation>
    <scope>NUCLEOTIDE SEQUENCE [LARGE SCALE GENOMIC DNA]</scope>
    <source>
        <strain evidence="3 4">SD5</strain>
    </source>
</reference>
<evidence type="ECO:0000256" key="1">
    <source>
        <dbReference type="SAM" id="SignalP"/>
    </source>
</evidence>
<keyword evidence="1" id="KW-0732">Signal</keyword>
<feature type="domain" description="Uncharacterized protein TP-0789" evidence="2">
    <location>
        <begin position="65"/>
        <end position="240"/>
    </location>
</feature>
<comment type="caution">
    <text evidence="3">The sequence shown here is derived from an EMBL/GenBank/DDBJ whole genome shotgun (WGS) entry which is preliminary data.</text>
</comment>
<dbReference type="EMBL" id="QUAJ01000010">
    <property type="protein sequence ID" value="REI41393.1"/>
    <property type="molecule type" value="Genomic_DNA"/>
</dbReference>
<dbReference type="Gene3D" id="2.50.20.10">
    <property type="entry name" value="Lipoprotein localisation LolA/LolB/LppX"/>
    <property type="match status" value="1"/>
</dbReference>
<dbReference type="InterPro" id="IPR029046">
    <property type="entry name" value="LolA/LolB/LppX"/>
</dbReference>
<protein>
    <submittedName>
        <fullName evidence="3">Outer membrane lipoprotein-sorting protein</fullName>
    </submittedName>
</protein>
<dbReference type="InterPro" id="IPR033399">
    <property type="entry name" value="TP_0789-like"/>
</dbReference>